<name>A0A7I4CZW3_PHYPA</name>
<reference evidence="1 2" key="1">
    <citation type="journal article" date="2008" name="Science">
        <title>The Physcomitrella genome reveals evolutionary insights into the conquest of land by plants.</title>
        <authorList>
            <person name="Rensing S."/>
            <person name="Lang D."/>
            <person name="Zimmer A."/>
            <person name="Terry A."/>
            <person name="Salamov A."/>
            <person name="Shapiro H."/>
            <person name="Nishiyama T."/>
            <person name="Perroud P.-F."/>
            <person name="Lindquist E."/>
            <person name="Kamisugi Y."/>
            <person name="Tanahashi T."/>
            <person name="Sakakibara K."/>
            <person name="Fujita T."/>
            <person name="Oishi K."/>
            <person name="Shin-I T."/>
            <person name="Kuroki Y."/>
            <person name="Toyoda A."/>
            <person name="Suzuki Y."/>
            <person name="Hashimoto A."/>
            <person name="Yamaguchi K."/>
            <person name="Sugano A."/>
            <person name="Kohara Y."/>
            <person name="Fujiyama A."/>
            <person name="Anterola A."/>
            <person name="Aoki S."/>
            <person name="Ashton N."/>
            <person name="Barbazuk W.B."/>
            <person name="Barker E."/>
            <person name="Bennetzen J."/>
            <person name="Bezanilla M."/>
            <person name="Blankenship R."/>
            <person name="Cho S.H."/>
            <person name="Dutcher S."/>
            <person name="Estelle M."/>
            <person name="Fawcett J.A."/>
            <person name="Gundlach H."/>
            <person name="Hanada K."/>
            <person name="Heyl A."/>
            <person name="Hicks K.A."/>
            <person name="Hugh J."/>
            <person name="Lohr M."/>
            <person name="Mayer K."/>
            <person name="Melkozernov A."/>
            <person name="Murata T."/>
            <person name="Nelson D."/>
            <person name="Pils B."/>
            <person name="Prigge M."/>
            <person name="Reiss B."/>
            <person name="Renner T."/>
            <person name="Rombauts S."/>
            <person name="Rushton P."/>
            <person name="Sanderfoot A."/>
            <person name="Schween G."/>
            <person name="Shiu S.-H."/>
            <person name="Stueber K."/>
            <person name="Theodoulou F.L."/>
            <person name="Tu H."/>
            <person name="Van de Peer Y."/>
            <person name="Verrier P.J."/>
            <person name="Waters E."/>
            <person name="Wood A."/>
            <person name="Yang L."/>
            <person name="Cove D."/>
            <person name="Cuming A."/>
            <person name="Hasebe M."/>
            <person name="Lucas S."/>
            <person name="Mishler D.B."/>
            <person name="Reski R."/>
            <person name="Grigoriev I."/>
            <person name="Quatrano R.S."/>
            <person name="Boore J.L."/>
        </authorList>
    </citation>
    <scope>NUCLEOTIDE SEQUENCE [LARGE SCALE GENOMIC DNA]</scope>
    <source>
        <strain evidence="1 2">cv. Gransden 2004</strain>
    </source>
</reference>
<dbReference type="Gramene" id="Pp3c27_8080V3.1">
    <property type="protein sequence ID" value="Pp3c27_8080V3.1"/>
    <property type="gene ID" value="Pp3c27_8080"/>
</dbReference>
<reference evidence="1 2" key="2">
    <citation type="journal article" date="2018" name="Plant J.">
        <title>The Physcomitrella patens chromosome-scale assembly reveals moss genome structure and evolution.</title>
        <authorList>
            <person name="Lang D."/>
            <person name="Ullrich K.K."/>
            <person name="Murat F."/>
            <person name="Fuchs J."/>
            <person name="Jenkins J."/>
            <person name="Haas F.B."/>
            <person name="Piednoel M."/>
            <person name="Gundlach H."/>
            <person name="Van Bel M."/>
            <person name="Meyberg R."/>
            <person name="Vives C."/>
            <person name="Morata J."/>
            <person name="Symeonidi A."/>
            <person name="Hiss M."/>
            <person name="Muchero W."/>
            <person name="Kamisugi Y."/>
            <person name="Saleh O."/>
            <person name="Blanc G."/>
            <person name="Decker E.L."/>
            <person name="van Gessel N."/>
            <person name="Grimwood J."/>
            <person name="Hayes R.D."/>
            <person name="Graham S.W."/>
            <person name="Gunter L.E."/>
            <person name="McDaniel S.F."/>
            <person name="Hoernstein S.N.W."/>
            <person name="Larsson A."/>
            <person name="Li F.W."/>
            <person name="Perroud P.F."/>
            <person name="Phillips J."/>
            <person name="Ranjan P."/>
            <person name="Rokshar D.S."/>
            <person name="Rothfels C.J."/>
            <person name="Schneider L."/>
            <person name="Shu S."/>
            <person name="Stevenson D.W."/>
            <person name="Thummler F."/>
            <person name="Tillich M."/>
            <person name="Villarreal Aguilar J.C."/>
            <person name="Widiez T."/>
            <person name="Wong G.K."/>
            <person name="Wymore A."/>
            <person name="Zhang Y."/>
            <person name="Zimmer A.D."/>
            <person name="Quatrano R.S."/>
            <person name="Mayer K.F.X."/>
            <person name="Goodstein D."/>
            <person name="Casacuberta J.M."/>
            <person name="Vandepoele K."/>
            <person name="Reski R."/>
            <person name="Cuming A.C."/>
            <person name="Tuskan G.A."/>
            <person name="Maumus F."/>
            <person name="Salse J."/>
            <person name="Schmutz J."/>
            <person name="Rensing S.A."/>
        </authorList>
    </citation>
    <scope>NUCLEOTIDE SEQUENCE [LARGE SCALE GENOMIC DNA]</scope>
    <source>
        <strain evidence="1 2">cv. Gransden 2004</strain>
    </source>
</reference>
<evidence type="ECO:0000313" key="2">
    <source>
        <dbReference type="Proteomes" id="UP000006727"/>
    </source>
</evidence>
<evidence type="ECO:0000313" key="1">
    <source>
        <dbReference type="EnsemblPlants" id="Pp3c27_8080V3.1"/>
    </source>
</evidence>
<protein>
    <submittedName>
        <fullName evidence="1">Uncharacterized protein</fullName>
    </submittedName>
</protein>
<dbReference type="Proteomes" id="UP000006727">
    <property type="component" value="Chromosome 27"/>
</dbReference>
<accession>A0A7I4CZW3</accession>
<organism evidence="1 2">
    <name type="scientific">Physcomitrium patens</name>
    <name type="common">Spreading-leaved earth moss</name>
    <name type="synonym">Physcomitrella patens</name>
    <dbReference type="NCBI Taxonomy" id="3218"/>
    <lineage>
        <taxon>Eukaryota</taxon>
        <taxon>Viridiplantae</taxon>
        <taxon>Streptophyta</taxon>
        <taxon>Embryophyta</taxon>
        <taxon>Bryophyta</taxon>
        <taxon>Bryophytina</taxon>
        <taxon>Bryopsida</taxon>
        <taxon>Funariidae</taxon>
        <taxon>Funariales</taxon>
        <taxon>Funariaceae</taxon>
        <taxon>Physcomitrium</taxon>
    </lineage>
</organism>
<dbReference type="EnsemblPlants" id="Pp3c27_8080V3.1">
    <property type="protein sequence ID" value="Pp3c27_8080V3.1"/>
    <property type="gene ID" value="Pp3c27_8080"/>
</dbReference>
<dbReference type="EMBL" id="ABEU02000027">
    <property type="status" value="NOT_ANNOTATED_CDS"/>
    <property type="molecule type" value="Genomic_DNA"/>
</dbReference>
<keyword evidence="2" id="KW-1185">Reference proteome</keyword>
<sequence length="54" mass="6393">RIGAEDGPTYWSVYHNIKDDEEDEIKCSSIHSIVRLAIDIKILRQRDVRFFCKL</sequence>
<reference evidence="1" key="3">
    <citation type="submission" date="2020-12" db="UniProtKB">
        <authorList>
            <consortium name="EnsemblPlants"/>
        </authorList>
    </citation>
    <scope>IDENTIFICATION</scope>
</reference>
<dbReference type="AlphaFoldDB" id="A0A7I4CZW3"/>
<dbReference type="InParanoid" id="A0A7I4CZW3"/>
<proteinExistence type="predicted"/>